<keyword evidence="6" id="KW-0249">Electron transport</keyword>
<protein>
    <recommendedName>
        <fullName evidence="6">Glycolate oxidase iron-sulfur subunit</fullName>
        <ecNumber evidence="6">1.1.99.14</ecNumber>
    </recommendedName>
</protein>
<keyword evidence="2 6" id="KW-0479">Metal-binding</keyword>
<keyword evidence="9" id="KW-1185">Reference proteome</keyword>
<sequence length="436" mass="47035">MTEPAAARAMPAAPAARRPEDDCVHCGFCLPHCPTYRSWGEEMDSPRGRIDLYRALGDGRVRLDDAVAEHFDRCLGCLACVTACPSGVRYGEILESARARVERERRRPLVERLHRGLLFALFPYPLRLRVAALLIFLFRVTGLQWLVRRSGLLRRLSPRLAALEALAPPLGPAGLAARLAERTGPAGARRLRVGLVAGCVQRVFFPGVNAATVRVLAAEGCEVIVPSGQGCCGALSLHAGRDEEARRMARELIARFEPYALDAVVVNAAGCGSSLKEYGRLLAGDPAWAARAAAFAARVKDVSELLASLAPRAPRHPFPVRVAYHSSCHLGHAQRLQEPPRAMLRSIPGLELVEVPEPDQCCGSAGVYNLLQPASAAEIGARKAEHVLTTGAALLASANPGCTLHIQRMLRERGTELPAAHPIEILDWSLRGVPPP</sequence>
<evidence type="ECO:0000256" key="5">
    <source>
        <dbReference type="ARBA" id="ARBA00023014"/>
    </source>
</evidence>
<gene>
    <name evidence="8" type="primary">glcF</name>
    <name evidence="8" type="ORF">AMYX_08780</name>
</gene>
<name>A0A7I9VJD2_9BACT</name>
<dbReference type="RefSeq" id="WP_209005115.1">
    <property type="nucleotide sequence ID" value="NZ_BJTG01000002.1"/>
</dbReference>
<evidence type="ECO:0000256" key="2">
    <source>
        <dbReference type="ARBA" id="ARBA00022723"/>
    </source>
</evidence>
<dbReference type="Gene3D" id="1.10.1060.10">
    <property type="entry name" value="Alpha-helical ferredoxin"/>
    <property type="match status" value="1"/>
</dbReference>
<feature type="domain" description="4Fe-4S ferredoxin-type" evidence="7">
    <location>
        <begin position="14"/>
        <end position="44"/>
    </location>
</feature>
<keyword evidence="6" id="KW-0813">Transport</keyword>
<evidence type="ECO:0000256" key="6">
    <source>
        <dbReference type="PIRNR" id="PIRNR000139"/>
    </source>
</evidence>
<keyword evidence="5 6" id="KW-0411">Iron-sulfur</keyword>
<dbReference type="GO" id="GO:0051539">
    <property type="term" value="F:4 iron, 4 sulfur cluster binding"/>
    <property type="evidence" value="ECO:0007669"/>
    <property type="project" value="UniProtKB-UniRule"/>
</dbReference>
<dbReference type="InterPro" id="IPR017896">
    <property type="entry name" value="4Fe4S_Fe-S-bd"/>
</dbReference>
<proteinExistence type="predicted"/>
<comment type="catalytic activity">
    <reaction evidence="6">
        <text>glycolate + A = glyoxylate + AH2</text>
        <dbReference type="Rhea" id="RHEA:21264"/>
        <dbReference type="ChEBI" id="CHEBI:13193"/>
        <dbReference type="ChEBI" id="CHEBI:17499"/>
        <dbReference type="ChEBI" id="CHEBI:29805"/>
        <dbReference type="ChEBI" id="CHEBI:36655"/>
        <dbReference type="EC" id="1.1.99.14"/>
    </reaction>
</comment>
<dbReference type="InterPro" id="IPR012257">
    <property type="entry name" value="Glc_ox_4Fe-4S"/>
</dbReference>
<comment type="function">
    <text evidence="6">Component of a complex that catalyzes the oxidation of glycolate to glyoxylate.</text>
</comment>
<comment type="catalytic activity">
    <reaction evidence="6">
        <text>(R)-lactate + A = pyruvate + AH2</text>
        <dbReference type="Rhea" id="RHEA:15089"/>
        <dbReference type="ChEBI" id="CHEBI:13193"/>
        <dbReference type="ChEBI" id="CHEBI:15361"/>
        <dbReference type="ChEBI" id="CHEBI:16004"/>
        <dbReference type="ChEBI" id="CHEBI:17499"/>
    </reaction>
</comment>
<dbReference type="Pfam" id="PF13183">
    <property type="entry name" value="Fer4_8"/>
    <property type="match status" value="1"/>
</dbReference>
<dbReference type="InterPro" id="IPR017900">
    <property type="entry name" value="4Fe4S_Fe_S_CS"/>
</dbReference>
<dbReference type="Proteomes" id="UP000503640">
    <property type="component" value="Unassembled WGS sequence"/>
</dbReference>
<evidence type="ECO:0000259" key="7">
    <source>
        <dbReference type="PROSITE" id="PS51379"/>
    </source>
</evidence>
<keyword evidence="3" id="KW-0677">Repeat</keyword>
<dbReference type="PANTHER" id="PTHR32479:SF17">
    <property type="entry name" value="GLYCOLATE OXIDASE IRON-SULFUR SUBUNIT"/>
    <property type="match status" value="1"/>
</dbReference>
<dbReference type="GO" id="GO:0019154">
    <property type="term" value="F:glycolate dehydrogenase activity"/>
    <property type="evidence" value="ECO:0007669"/>
    <property type="project" value="UniProtKB-EC"/>
</dbReference>
<feature type="domain" description="4Fe-4S ferredoxin-type" evidence="7">
    <location>
        <begin position="65"/>
        <end position="94"/>
    </location>
</feature>
<evidence type="ECO:0000313" key="9">
    <source>
        <dbReference type="Proteomes" id="UP000503640"/>
    </source>
</evidence>
<evidence type="ECO:0000256" key="4">
    <source>
        <dbReference type="ARBA" id="ARBA00023004"/>
    </source>
</evidence>
<evidence type="ECO:0000256" key="1">
    <source>
        <dbReference type="ARBA" id="ARBA00022485"/>
    </source>
</evidence>
<evidence type="ECO:0000313" key="8">
    <source>
        <dbReference type="EMBL" id="GEJ56137.1"/>
    </source>
</evidence>
<dbReference type="Pfam" id="PF02754">
    <property type="entry name" value="CCG"/>
    <property type="match status" value="2"/>
</dbReference>
<keyword evidence="4 6" id="KW-0408">Iron</keyword>
<keyword evidence="1 6" id="KW-0004">4Fe-4S</keyword>
<accession>A0A7I9VJD2</accession>
<evidence type="ECO:0000256" key="3">
    <source>
        <dbReference type="ARBA" id="ARBA00022737"/>
    </source>
</evidence>
<dbReference type="InterPro" id="IPR009051">
    <property type="entry name" value="Helical_ferredxn"/>
</dbReference>
<dbReference type="InterPro" id="IPR004017">
    <property type="entry name" value="Cys_rich_dom"/>
</dbReference>
<dbReference type="PROSITE" id="PS51379">
    <property type="entry name" value="4FE4S_FER_2"/>
    <property type="match status" value="2"/>
</dbReference>
<dbReference type="AlphaFoldDB" id="A0A7I9VJD2"/>
<reference evidence="9" key="1">
    <citation type="journal article" date="2020" name="Appl. Environ. Microbiol.">
        <title>Diazotrophic Anaeromyxobacter Isolates from Soils.</title>
        <authorList>
            <person name="Masuda Y."/>
            <person name="Yamanaka H."/>
            <person name="Xu Z.X."/>
            <person name="Shiratori Y."/>
            <person name="Aono T."/>
            <person name="Amachi S."/>
            <person name="Senoo K."/>
            <person name="Itoh H."/>
        </authorList>
    </citation>
    <scope>NUCLEOTIDE SEQUENCE [LARGE SCALE GENOMIC DNA]</scope>
    <source>
        <strain evidence="9">R267</strain>
    </source>
</reference>
<dbReference type="PANTHER" id="PTHR32479">
    <property type="entry name" value="GLYCOLATE OXIDASE IRON-SULFUR SUBUNIT"/>
    <property type="match status" value="1"/>
</dbReference>
<dbReference type="GO" id="GO:0046872">
    <property type="term" value="F:metal ion binding"/>
    <property type="evidence" value="ECO:0007669"/>
    <property type="project" value="UniProtKB-UniRule"/>
</dbReference>
<dbReference type="EMBL" id="BJTG01000002">
    <property type="protein sequence ID" value="GEJ56137.1"/>
    <property type="molecule type" value="Genomic_DNA"/>
</dbReference>
<organism evidence="8 9">
    <name type="scientific">Anaeromyxobacter diazotrophicus</name>
    <dbReference type="NCBI Taxonomy" id="2590199"/>
    <lineage>
        <taxon>Bacteria</taxon>
        <taxon>Pseudomonadati</taxon>
        <taxon>Myxococcota</taxon>
        <taxon>Myxococcia</taxon>
        <taxon>Myxococcales</taxon>
        <taxon>Cystobacterineae</taxon>
        <taxon>Anaeromyxobacteraceae</taxon>
        <taxon>Anaeromyxobacter</taxon>
    </lineage>
</organism>
<dbReference type="PROSITE" id="PS00198">
    <property type="entry name" value="4FE4S_FER_1"/>
    <property type="match status" value="1"/>
</dbReference>
<dbReference type="EC" id="1.1.99.14" evidence="6"/>
<comment type="caution">
    <text evidence="8">The sequence shown here is derived from an EMBL/GenBank/DDBJ whole genome shotgun (WGS) entry which is preliminary data.</text>
</comment>
<comment type="cofactor">
    <cofactor evidence="6">
        <name>[4Fe-4S] cluster</name>
        <dbReference type="ChEBI" id="CHEBI:49883"/>
    </cofactor>
    <text evidence="6">Binds 2 [4Fe-4S] clusters.</text>
</comment>
<dbReference type="SUPFAM" id="SSF54862">
    <property type="entry name" value="4Fe-4S ferredoxins"/>
    <property type="match status" value="1"/>
</dbReference>
<dbReference type="PIRSF" id="PIRSF000139">
    <property type="entry name" value="Glc_ox_4Fe-4S"/>
    <property type="match status" value="1"/>
</dbReference>